<comment type="similarity">
    <text evidence="2">Belongs to the LytR/CpsA/Psr (LCP) family.</text>
</comment>
<dbReference type="Gene3D" id="3.40.630.190">
    <property type="entry name" value="LCP protein"/>
    <property type="match status" value="1"/>
</dbReference>
<evidence type="ECO:0000256" key="4">
    <source>
        <dbReference type="ARBA" id="ARBA00022692"/>
    </source>
</evidence>
<reference evidence="14 15" key="1">
    <citation type="submission" date="2024-02" db="EMBL/GenBank/DDBJ databases">
        <title>Seven novel Bacillus-like species.</title>
        <authorList>
            <person name="Liu G."/>
        </authorList>
    </citation>
    <scope>NUCLEOTIDE SEQUENCE [LARGE SCALE GENOMIC DNA]</scope>
    <source>
        <strain evidence="14 15">FJAT-52054</strain>
    </source>
</reference>
<evidence type="ECO:0000256" key="2">
    <source>
        <dbReference type="ARBA" id="ARBA00006068"/>
    </source>
</evidence>
<evidence type="ECO:0000256" key="12">
    <source>
        <dbReference type="SAM" id="Phobius"/>
    </source>
</evidence>
<evidence type="ECO:0000256" key="10">
    <source>
        <dbReference type="ARBA" id="ARBA00037178"/>
    </source>
</evidence>
<evidence type="ECO:0000256" key="6">
    <source>
        <dbReference type="ARBA" id="ARBA00022989"/>
    </source>
</evidence>
<gene>
    <name evidence="14" type="ORF">WCV65_01985</name>
</gene>
<evidence type="ECO:0000256" key="8">
    <source>
        <dbReference type="ARBA" id="ARBA00023136"/>
    </source>
</evidence>
<keyword evidence="4 12" id="KW-0812">Transmembrane</keyword>
<accession>A0ABZ2NHM8</accession>
<organism evidence="14 15">
    <name type="scientific">Metabacillus sediminis</name>
    <dbReference type="NCBI Taxonomy" id="3117746"/>
    <lineage>
        <taxon>Bacteria</taxon>
        <taxon>Bacillati</taxon>
        <taxon>Bacillota</taxon>
        <taxon>Bacilli</taxon>
        <taxon>Bacillales</taxon>
        <taxon>Bacillaceae</taxon>
        <taxon>Metabacillus</taxon>
    </lineage>
</organism>
<keyword evidence="15" id="KW-1185">Reference proteome</keyword>
<keyword evidence="5" id="KW-0735">Signal-anchor</keyword>
<keyword evidence="9" id="KW-0804">Transcription</keyword>
<dbReference type="InterPro" id="IPR050922">
    <property type="entry name" value="LytR/CpsA/Psr_CW_biosynth"/>
</dbReference>
<evidence type="ECO:0000313" key="15">
    <source>
        <dbReference type="Proteomes" id="UP001377337"/>
    </source>
</evidence>
<dbReference type="RefSeq" id="WP_338779599.1">
    <property type="nucleotide sequence ID" value="NZ_CP147407.1"/>
</dbReference>
<evidence type="ECO:0000256" key="1">
    <source>
        <dbReference type="ARBA" id="ARBA00004401"/>
    </source>
</evidence>
<dbReference type="PANTHER" id="PTHR33392">
    <property type="entry name" value="POLYISOPRENYL-TEICHOIC ACID--PEPTIDOGLYCAN TEICHOIC ACID TRANSFERASE TAGU"/>
    <property type="match status" value="1"/>
</dbReference>
<keyword evidence="7" id="KW-0805">Transcription regulation</keyword>
<dbReference type="NCBIfam" id="TIGR00350">
    <property type="entry name" value="lytR_cpsA_psr"/>
    <property type="match status" value="1"/>
</dbReference>
<evidence type="ECO:0000256" key="9">
    <source>
        <dbReference type="ARBA" id="ARBA00023163"/>
    </source>
</evidence>
<proteinExistence type="inferred from homology"/>
<comment type="subcellular location">
    <subcellularLocation>
        <location evidence="1">Cell membrane</location>
        <topology evidence="1">Single-pass type II membrane protein</topology>
    </subcellularLocation>
</comment>
<keyword evidence="8 12" id="KW-0472">Membrane</keyword>
<evidence type="ECO:0000256" key="11">
    <source>
        <dbReference type="ARBA" id="ARBA00040752"/>
    </source>
</evidence>
<name>A0ABZ2NHM8_9BACI</name>
<keyword evidence="3" id="KW-1003">Cell membrane</keyword>
<evidence type="ECO:0000313" key="14">
    <source>
        <dbReference type="EMBL" id="WXB97301.1"/>
    </source>
</evidence>
<evidence type="ECO:0000256" key="7">
    <source>
        <dbReference type="ARBA" id="ARBA00023015"/>
    </source>
</evidence>
<sequence>MIETSRLNRGKQKKSKKKKRKVISLIFLLLLISAALYFYFQYKSALNVSMKATGVSQKQVEFNGVQTKGKMNVLLLGIDSRGEEKSRTDTIMIGQYDHDAKTAKLVSIMRDSYVDIPDHGKMKINSAYSIGGAELLRKTIKENFDVDVQYYALVDFNGFSQIIDTAFPEGLEVNVEKRMSKDIGMILEPGLQRLDGKQTLAYVRFRKDAQSDFGRIQRQQEILGKVTKELLTINGVVKAPQLLGTIQPFINTNIDSGEVLSLATSYLSNRDEGIKTLRIPIDGAYEPKRFQRAGAVLDLDLDENKAALQEFLGENQ</sequence>
<evidence type="ECO:0000256" key="3">
    <source>
        <dbReference type="ARBA" id="ARBA00022475"/>
    </source>
</evidence>
<keyword evidence="6 12" id="KW-1133">Transmembrane helix</keyword>
<dbReference type="Pfam" id="PF03816">
    <property type="entry name" value="LytR_cpsA_psr"/>
    <property type="match status" value="1"/>
</dbReference>
<dbReference type="InterPro" id="IPR004474">
    <property type="entry name" value="LytR_CpsA_psr"/>
</dbReference>
<feature type="domain" description="Cell envelope-related transcriptional attenuator" evidence="13">
    <location>
        <begin position="87"/>
        <end position="230"/>
    </location>
</feature>
<evidence type="ECO:0000256" key="5">
    <source>
        <dbReference type="ARBA" id="ARBA00022968"/>
    </source>
</evidence>
<dbReference type="Proteomes" id="UP001377337">
    <property type="component" value="Chromosome"/>
</dbReference>
<dbReference type="PANTHER" id="PTHR33392:SF8">
    <property type="entry name" value="REGULATORY PROTEIN MSRR"/>
    <property type="match status" value="1"/>
</dbReference>
<protein>
    <recommendedName>
        <fullName evidence="11">Regulatory protein MsrR</fullName>
    </recommendedName>
</protein>
<feature type="transmembrane region" description="Helical" evidence="12">
    <location>
        <begin position="21"/>
        <end position="40"/>
    </location>
</feature>
<dbReference type="EMBL" id="CP147407">
    <property type="protein sequence ID" value="WXB97301.1"/>
    <property type="molecule type" value="Genomic_DNA"/>
</dbReference>
<comment type="function">
    <text evidence="10">Involved in SarA attenuation. Affects resistance to oxacillin and teicoplanin, as well as the synthesis of virulence factors.</text>
</comment>
<evidence type="ECO:0000259" key="13">
    <source>
        <dbReference type="Pfam" id="PF03816"/>
    </source>
</evidence>